<dbReference type="STRING" id="1121869.SAMN03084138_01690"/>
<sequence>MKRYLVVIAITSLASGVIVAFLPSLLIEAPTSSAEQGVSHESGVKQGMDNGVAERTMTAQLVSPESTGLSSAATQTLTAPAAQFELVAPQSDTLDALEDDIAAFAEANANVPEGSDEQDNDVVPIPTFVDVDLTLWRASESAKSVFENYTDVQSMDEKHFIEFDDTRLDSLVPGQRFSLPAMDDERIQVIVKSEETWNQGVTNWELVDNHGHPAGSITQMQDSVEAIFSTPSGQYFLRSVNGVGWIASEETLISALNDVFTKPEMN</sequence>
<dbReference type="AlphaFoldDB" id="A0A1I5NRG7"/>
<dbReference type="Proteomes" id="UP000182692">
    <property type="component" value="Unassembled WGS sequence"/>
</dbReference>
<reference evidence="1 2" key="1">
    <citation type="submission" date="2016-10" db="EMBL/GenBank/DDBJ databases">
        <authorList>
            <person name="de Groot N.N."/>
        </authorList>
    </citation>
    <scope>NUCLEOTIDE SEQUENCE [LARGE SCALE GENOMIC DNA]</scope>
    <source>
        <strain evidence="1 2">DSM 15893</strain>
    </source>
</reference>
<dbReference type="EMBL" id="FOWR01000010">
    <property type="protein sequence ID" value="SFP23896.1"/>
    <property type="molecule type" value="Genomic_DNA"/>
</dbReference>
<dbReference type="OrthoDB" id="5917632at2"/>
<accession>A0A1I5NRG7</accession>
<name>A0A1I5NRG7_9GAMM</name>
<evidence type="ECO:0000313" key="1">
    <source>
        <dbReference type="EMBL" id="SFP23896.1"/>
    </source>
</evidence>
<dbReference type="GeneID" id="35871772"/>
<evidence type="ECO:0000313" key="2">
    <source>
        <dbReference type="Proteomes" id="UP000182692"/>
    </source>
</evidence>
<proteinExistence type="predicted"/>
<protein>
    <submittedName>
        <fullName evidence="1">Uncharacterized protein</fullName>
    </submittedName>
</protein>
<dbReference type="RefSeq" id="WP_074926564.1">
    <property type="nucleotide sequence ID" value="NZ_FOWR01000010.1"/>
</dbReference>
<organism evidence="1 2">
    <name type="scientific">Enterovibrio norvegicus DSM 15893</name>
    <dbReference type="NCBI Taxonomy" id="1121869"/>
    <lineage>
        <taxon>Bacteria</taxon>
        <taxon>Pseudomonadati</taxon>
        <taxon>Pseudomonadota</taxon>
        <taxon>Gammaproteobacteria</taxon>
        <taxon>Vibrionales</taxon>
        <taxon>Vibrionaceae</taxon>
        <taxon>Enterovibrio</taxon>
    </lineage>
</organism>
<gene>
    <name evidence="1" type="ORF">SAMN03084138_01690</name>
</gene>